<reference evidence="1 2" key="1">
    <citation type="journal article" date="2015" name="Stand. Genomic Sci.">
        <title>Genomic Encyclopedia of Bacterial and Archaeal Type Strains, Phase III: the genomes of soil and plant-associated and newly described type strains.</title>
        <authorList>
            <person name="Whitman W.B."/>
            <person name="Woyke T."/>
            <person name="Klenk H.P."/>
            <person name="Zhou Y."/>
            <person name="Lilburn T.G."/>
            <person name="Beck B.J."/>
            <person name="De Vos P."/>
            <person name="Vandamme P."/>
            <person name="Eisen J.A."/>
            <person name="Garrity G."/>
            <person name="Hugenholtz P."/>
            <person name="Kyrpides N.C."/>
        </authorList>
    </citation>
    <scope>NUCLEOTIDE SEQUENCE [LARGE SCALE GENOMIC DNA]</scope>
    <source>
        <strain evidence="1 2">CGMCC 1.5364</strain>
    </source>
</reference>
<keyword evidence="2" id="KW-1185">Reference proteome</keyword>
<protein>
    <submittedName>
        <fullName evidence="1">Uncharacterized protein</fullName>
    </submittedName>
</protein>
<dbReference type="AlphaFoldDB" id="A0A562N7S5"/>
<evidence type="ECO:0000313" key="2">
    <source>
        <dbReference type="Proteomes" id="UP000316225"/>
    </source>
</evidence>
<accession>A0A562N7S5</accession>
<organism evidence="1 2">
    <name type="scientific">Paracoccus sulfuroxidans</name>
    <dbReference type="NCBI Taxonomy" id="384678"/>
    <lineage>
        <taxon>Bacteria</taxon>
        <taxon>Pseudomonadati</taxon>
        <taxon>Pseudomonadota</taxon>
        <taxon>Alphaproteobacteria</taxon>
        <taxon>Rhodobacterales</taxon>
        <taxon>Paracoccaceae</taxon>
        <taxon>Paracoccus</taxon>
    </lineage>
</organism>
<evidence type="ECO:0000313" key="1">
    <source>
        <dbReference type="EMBL" id="TWI28186.1"/>
    </source>
</evidence>
<dbReference type="EMBL" id="VLKU01000016">
    <property type="protein sequence ID" value="TWI28186.1"/>
    <property type="molecule type" value="Genomic_DNA"/>
</dbReference>
<comment type="caution">
    <text evidence="1">The sequence shown here is derived from an EMBL/GenBank/DDBJ whole genome shotgun (WGS) entry which is preliminary data.</text>
</comment>
<sequence>MLNEPLQRRMAERAGMTIAESAGSHAVYVSHPKEVADLIETAASAK</sequence>
<name>A0A562N7S5_9RHOB</name>
<gene>
    <name evidence="1" type="ORF">IQ24_03803</name>
</gene>
<dbReference type="Proteomes" id="UP000316225">
    <property type="component" value="Unassembled WGS sequence"/>
</dbReference>
<proteinExistence type="predicted"/>